<dbReference type="GO" id="GO:0008236">
    <property type="term" value="F:serine-type peptidase activity"/>
    <property type="evidence" value="ECO:0007669"/>
    <property type="project" value="UniProtKB-KW"/>
</dbReference>
<dbReference type="PANTHER" id="PTHR32060">
    <property type="entry name" value="TAIL-SPECIFIC PROTEASE"/>
    <property type="match status" value="1"/>
</dbReference>
<sequence>MADKQPTHSAHAPARGTAKPTTFSATFVIIAVLVASAVSFVAGTRGTELLSMVGGTFGVQVSTDQLDASSLQETYRKLNAKFDGKLDEQKLIEGANKGLVAAAGDTYTQYFTAKEAQDLQNDLSGNIGGGIGAELGNRNDKVTVIRTLDNSPASRAGLAAGDVIIGINGESAQKLTVDEVVDKVRGDVGSTVKITIERDGQAKDFTVTREKIVAPDVESKVKDGVGIITVSRFDKDTGTKVRSSAEDMKRQNVKGVILDLRGNGGGYLEAGIDTASVWLNNQVVVSERRDGKVVDERKSAKNPVLGDTPTVVLINAGSASASEIVAGALHDHGKAKLIGEKSFGKGSVQELVDLTNGDQLKVTVARWYTPNGKNITKEGIAPDTKVDLTKDDVNADKDPQLDTALQQLSQ</sequence>
<dbReference type="Pfam" id="PF17820">
    <property type="entry name" value="PDZ_6"/>
    <property type="match status" value="1"/>
</dbReference>
<evidence type="ECO:0000256" key="2">
    <source>
        <dbReference type="ARBA" id="ARBA00022670"/>
    </source>
</evidence>
<dbReference type="SMART" id="SM00228">
    <property type="entry name" value="PDZ"/>
    <property type="match status" value="1"/>
</dbReference>
<keyword evidence="10" id="KW-1185">Reference proteome</keyword>
<keyword evidence="4 5" id="KW-0720">Serine protease</keyword>
<feature type="transmembrane region" description="Helical" evidence="7">
    <location>
        <begin position="23"/>
        <end position="42"/>
    </location>
</feature>
<dbReference type="InterPro" id="IPR001478">
    <property type="entry name" value="PDZ"/>
</dbReference>
<gene>
    <name evidence="9" type="ORF">GII36_01650</name>
</gene>
<accession>A0A857MLS5</accession>
<dbReference type="SUPFAM" id="SSF52096">
    <property type="entry name" value="ClpP/crotonase"/>
    <property type="match status" value="1"/>
</dbReference>
<dbReference type="CDD" id="cd07560">
    <property type="entry name" value="Peptidase_S41_CPP"/>
    <property type="match status" value="1"/>
</dbReference>
<keyword evidence="2 5" id="KW-0645">Protease</keyword>
<dbReference type="InterPro" id="IPR029045">
    <property type="entry name" value="ClpP/crotonase-like_dom_sf"/>
</dbReference>
<evidence type="ECO:0000313" key="9">
    <source>
        <dbReference type="EMBL" id="QHN42552.1"/>
    </source>
</evidence>
<evidence type="ECO:0000313" key="10">
    <source>
        <dbReference type="Proteomes" id="UP001059824"/>
    </source>
</evidence>
<dbReference type="Gene3D" id="3.30.750.44">
    <property type="match status" value="1"/>
</dbReference>
<dbReference type="SUPFAM" id="SSF50156">
    <property type="entry name" value="PDZ domain-like"/>
    <property type="match status" value="1"/>
</dbReference>
<comment type="similarity">
    <text evidence="1 5">Belongs to the peptidase S41A family.</text>
</comment>
<dbReference type="AlphaFoldDB" id="A0A857MLS5"/>
<evidence type="ECO:0000256" key="3">
    <source>
        <dbReference type="ARBA" id="ARBA00022801"/>
    </source>
</evidence>
<dbReference type="InterPro" id="IPR004447">
    <property type="entry name" value="Peptidase_S41A"/>
</dbReference>
<feature type="region of interest" description="Disordered" evidence="6">
    <location>
        <begin position="387"/>
        <end position="410"/>
    </location>
</feature>
<name>A0A857MLS5_9BACT</name>
<proteinExistence type="inferred from homology"/>
<dbReference type="EMBL" id="CP045921">
    <property type="protein sequence ID" value="QHN42552.1"/>
    <property type="molecule type" value="Genomic_DNA"/>
</dbReference>
<feature type="domain" description="PDZ" evidence="8">
    <location>
        <begin position="116"/>
        <end position="185"/>
    </location>
</feature>
<dbReference type="GO" id="GO:0006508">
    <property type="term" value="P:proteolysis"/>
    <property type="evidence" value="ECO:0007669"/>
    <property type="project" value="UniProtKB-KW"/>
</dbReference>
<dbReference type="InterPro" id="IPR005151">
    <property type="entry name" value="Tail-specific_protease"/>
</dbReference>
<evidence type="ECO:0000256" key="5">
    <source>
        <dbReference type="RuleBase" id="RU004404"/>
    </source>
</evidence>
<keyword evidence="7" id="KW-0812">Transmembrane</keyword>
<keyword evidence="3 5" id="KW-0378">Hydrolase</keyword>
<keyword evidence="7" id="KW-1133">Transmembrane helix</keyword>
<evidence type="ECO:0000256" key="6">
    <source>
        <dbReference type="SAM" id="MobiDB-lite"/>
    </source>
</evidence>
<dbReference type="Proteomes" id="UP001059824">
    <property type="component" value="Chromosome"/>
</dbReference>
<reference evidence="9" key="1">
    <citation type="journal article" date="2021" name="Nat. Microbiol.">
        <title>Cocultivation of an ultrasmall environmental parasitic bacterium with lytic ability against bacteria associated with wastewater foams.</title>
        <authorList>
            <person name="Batinovic S."/>
            <person name="Rose J.J.A."/>
            <person name="Ratcliffe J."/>
            <person name="Seviour R.J."/>
            <person name="Petrovski S."/>
        </authorList>
    </citation>
    <scope>NUCLEOTIDE SEQUENCE</scope>
    <source>
        <strain evidence="9">JR1</strain>
    </source>
</reference>
<protein>
    <submittedName>
        <fullName evidence="9">PDZ domain-containing protein</fullName>
    </submittedName>
</protein>
<evidence type="ECO:0000256" key="1">
    <source>
        <dbReference type="ARBA" id="ARBA00009179"/>
    </source>
</evidence>
<dbReference type="RefSeq" id="WP_260763940.1">
    <property type="nucleotide sequence ID" value="NZ_CP045921.1"/>
</dbReference>
<organism evidence="9 10">
    <name type="scientific">Candidatus Mycosynbacter amalyticus</name>
    <dbReference type="NCBI Taxonomy" id="2665156"/>
    <lineage>
        <taxon>Bacteria</taxon>
        <taxon>Candidatus Saccharimonadota</taxon>
        <taxon>Candidatus Saccharimonadota incertae sedis</taxon>
        <taxon>Candidatus Mycosynbacter</taxon>
    </lineage>
</organism>
<evidence type="ECO:0000259" key="8">
    <source>
        <dbReference type="PROSITE" id="PS50106"/>
    </source>
</evidence>
<keyword evidence="7" id="KW-0472">Membrane</keyword>
<dbReference type="Gene3D" id="2.30.42.10">
    <property type="match status" value="1"/>
</dbReference>
<dbReference type="GO" id="GO:0004175">
    <property type="term" value="F:endopeptidase activity"/>
    <property type="evidence" value="ECO:0007669"/>
    <property type="project" value="TreeGrafter"/>
</dbReference>
<dbReference type="SMART" id="SM00245">
    <property type="entry name" value="TSPc"/>
    <property type="match status" value="1"/>
</dbReference>
<dbReference type="InterPro" id="IPR041489">
    <property type="entry name" value="PDZ_6"/>
</dbReference>
<dbReference type="NCBIfam" id="TIGR00225">
    <property type="entry name" value="prc"/>
    <property type="match status" value="1"/>
</dbReference>
<dbReference type="PANTHER" id="PTHR32060:SF30">
    <property type="entry name" value="CARBOXY-TERMINAL PROCESSING PROTEASE CTPA"/>
    <property type="match status" value="1"/>
</dbReference>
<dbReference type="GO" id="GO:0007165">
    <property type="term" value="P:signal transduction"/>
    <property type="evidence" value="ECO:0007669"/>
    <property type="project" value="TreeGrafter"/>
</dbReference>
<evidence type="ECO:0000256" key="7">
    <source>
        <dbReference type="SAM" id="Phobius"/>
    </source>
</evidence>
<dbReference type="KEGG" id="mama:GII36_01650"/>
<dbReference type="FunFam" id="2.30.42.10:FF:000063">
    <property type="entry name" value="Peptidase, S41 family"/>
    <property type="match status" value="1"/>
</dbReference>
<dbReference type="Gene3D" id="3.90.226.10">
    <property type="entry name" value="2-enoyl-CoA Hydratase, Chain A, domain 1"/>
    <property type="match status" value="1"/>
</dbReference>
<feature type="compositionally biased region" description="Basic and acidic residues" evidence="6">
    <location>
        <begin position="387"/>
        <end position="400"/>
    </location>
</feature>
<dbReference type="CDD" id="cd06782">
    <property type="entry name" value="cpPDZ_CPP-like"/>
    <property type="match status" value="1"/>
</dbReference>
<evidence type="ECO:0000256" key="4">
    <source>
        <dbReference type="ARBA" id="ARBA00022825"/>
    </source>
</evidence>
<dbReference type="GO" id="GO:0030288">
    <property type="term" value="C:outer membrane-bounded periplasmic space"/>
    <property type="evidence" value="ECO:0007669"/>
    <property type="project" value="TreeGrafter"/>
</dbReference>
<dbReference type="PROSITE" id="PS50106">
    <property type="entry name" value="PDZ"/>
    <property type="match status" value="1"/>
</dbReference>
<dbReference type="InterPro" id="IPR036034">
    <property type="entry name" value="PDZ_sf"/>
</dbReference>
<dbReference type="Pfam" id="PF03572">
    <property type="entry name" value="Peptidase_S41"/>
    <property type="match status" value="1"/>
</dbReference>